<keyword evidence="5" id="KW-0812">Transmembrane</keyword>
<dbReference type="PROSITE" id="PS50835">
    <property type="entry name" value="IG_LIKE"/>
    <property type="match status" value="2"/>
</dbReference>
<evidence type="ECO:0000259" key="6">
    <source>
        <dbReference type="PROSITE" id="PS50835"/>
    </source>
</evidence>
<protein>
    <recommendedName>
        <fullName evidence="6">Ig-like domain-containing protein</fullName>
    </recommendedName>
</protein>
<keyword evidence="8" id="KW-1185">Reference proteome</keyword>
<keyword evidence="5" id="KW-1133">Transmembrane helix</keyword>
<dbReference type="AlphaFoldDB" id="A0A3P9PG11"/>
<evidence type="ECO:0000313" key="7">
    <source>
        <dbReference type="Ensembl" id="ENSPREP00000020836.1"/>
    </source>
</evidence>
<feature type="transmembrane region" description="Helical" evidence="5">
    <location>
        <begin position="79"/>
        <end position="100"/>
    </location>
</feature>
<dbReference type="Gene3D" id="2.60.40.10">
    <property type="entry name" value="Immunoglobulins"/>
    <property type="match status" value="2"/>
</dbReference>
<dbReference type="PANTHER" id="PTHR44337:SF20">
    <property type="entry name" value="CARCINOEMBRYONIC ANTIGEN-RELATED CELL ADHESION MOLECULE 5-RELATED"/>
    <property type="match status" value="1"/>
</dbReference>
<keyword evidence="5" id="KW-0472">Membrane</keyword>
<dbReference type="InterPro" id="IPR052598">
    <property type="entry name" value="IgSF_CEA-related"/>
</dbReference>
<evidence type="ECO:0000256" key="1">
    <source>
        <dbReference type="ARBA" id="ARBA00022729"/>
    </source>
</evidence>
<keyword evidence="2" id="KW-1015">Disulfide bond</keyword>
<dbReference type="InterPro" id="IPR003598">
    <property type="entry name" value="Ig_sub2"/>
</dbReference>
<keyword evidence="1" id="KW-0732">Signal</keyword>
<dbReference type="SMART" id="SM00408">
    <property type="entry name" value="IGc2"/>
    <property type="match status" value="1"/>
</dbReference>
<name>A0A3P9PG11_POERE</name>
<dbReference type="InterPro" id="IPR007110">
    <property type="entry name" value="Ig-like_dom"/>
</dbReference>
<feature type="domain" description="Ig-like" evidence="6">
    <location>
        <begin position="103"/>
        <end position="187"/>
    </location>
</feature>
<dbReference type="Pfam" id="PF13927">
    <property type="entry name" value="Ig_3"/>
    <property type="match status" value="1"/>
</dbReference>
<evidence type="ECO:0000256" key="3">
    <source>
        <dbReference type="ARBA" id="ARBA00023180"/>
    </source>
</evidence>
<dbReference type="InterPro" id="IPR013783">
    <property type="entry name" value="Ig-like_fold"/>
</dbReference>
<dbReference type="Ensembl" id="ENSPRET00000021057.1">
    <property type="protein sequence ID" value="ENSPREP00000020836.1"/>
    <property type="gene ID" value="ENSPREG00000014093.1"/>
</dbReference>
<keyword evidence="4" id="KW-0393">Immunoglobulin domain</keyword>
<dbReference type="InterPro" id="IPR036179">
    <property type="entry name" value="Ig-like_dom_sf"/>
</dbReference>
<keyword evidence="3" id="KW-0325">Glycoprotein</keyword>
<accession>A0A3P9PG11</accession>
<reference evidence="8" key="1">
    <citation type="submission" date="2013-11" db="EMBL/GenBank/DDBJ databases">
        <title>The genomic landscape of the Guanapo guppy.</title>
        <authorList>
            <person name="Kuenstner A."/>
            <person name="Dreyer C."/>
        </authorList>
    </citation>
    <scope>NUCLEOTIDE SEQUENCE</scope>
    <source>
        <strain evidence="8">Guanapo</strain>
    </source>
</reference>
<evidence type="ECO:0000256" key="2">
    <source>
        <dbReference type="ARBA" id="ARBA00023157"/>
    </source>
</evidence>
<proteinExistence type="predicted"/>
<feature type="domain" description="Ig-like" evidence="6">
    <location>
        <begin position="1"/>
        <end position="50"/>
    </location>
</feature>
<organism evidence="7 8">
    <name type="scientific">Poecilia reticulata</name>
    <name type="common">Guppy</name>
    <name type="synonym">Acanthophacelus reticulatus</name>
    <dbReference type="NCBI Taxonomy" id="8081"/>
    <lineage>
        <taxon>Eukaryota</taxon>
        <taxon>Metazoa</taxon>
        <taxon>Chordata</taxon>
        <taxon>Craniata</taxon>
        <taxon>Vertebrata</taxon>
        <taxon>Euteleostomi</taxon>
        <taxon>Actinopterygii</taxon>
        <taxon>Neopterygii</taxon>
        <taxon>Teleostei</taxon>
        <taxon>Neoteleostei</taxon>
        <taxon>Acanthomorphata</taxon>
        <taxon>Ovalentaria</taxon>
        <taxon>Atherinomorphae</taxon>
        <taxon>Cyprinodontiformes</taxon>
        <taxon>Poeciliidae</taxon>
        <taxon>Poeciliinae</taxon>
        <taxon>Poecilia</taxon>
    </lineage>
</organism>
<dbReference type="InterPro" id="IPR013098">
    <property type="entry name" value="Ig_I-set"/>
</dbReference>
<evidence type="ECO:0000256" key="4">
    <source>
        <dbReference type="ARBA" id="ARBA00023319"/>
    </source>
</evidence>
<dbReference type="GeneTree" id="ENSGT01100000263479"/>
<evidence type="ECO:0000256" key="5">
    <source>
        <dbReference type="SAM" id="Phobius"/>
    </source>
</evidence>
<sequence length="213" mass="23768">VTHHDRVQINTTLENSTLSIANVTRYDQGSYTCHVSNPANSAISVSVKISISCKLFIYMLNICLNLLHNYFKNCFCTNAIFIITFSVKLYSLYILLFLHLDGPDNVTIEVHPFKEHHEKGSDINLTCSADSSPSAEYLWFLNGDQLTSSGPLLRLTNIQMSQSGNYSCQAFNSKTLQYQTSEPSSLSKSFTDENLKSVFAFSPPMPSIGPPFT</sequence>
<dbReference type="InterPro" id="IPR003599">
    <property type="entry name" value="Ig_sub"/>
</dbReference>
<dbReference type="Proteomes" id="UP000242638">
    <property type="component" value="Unassembled WGS sequence"/>
</dbReference>
<dbReference type="CDD" id="cd00096">
    <property type="entry name" value="Ig"/>
    <property type="match status" value="1"/>
</dbReference>
<dbReference type="SUPFAM" id="SSF48726">
    <property type="entry name" value="Immunoglobulin"/>
    <property type="match status" value="2"/>
</dbReference>
<dbReference type="Pfam" id="PF07679">
    <property type="entry name" value="I-set"/>
    <property type="match status" value="1"/>
</dbReference>
<dbReference type="PANTHER" id="PTHR44337">
    <property type="entry name" value="CARCINOEMBRYONIC ANTIGEN-RELATED CELL ADHESION MOLECULE 8"/>
    <property type="match status" value="1"/>
</dbReference>
<dbReference type="SMART" id="SM00409">
    <property type="entry name" value="IG"/>
    <property type="match status" value="2"/>
</dbReference>
<reference evidence="7" key="3">
    <citation type="submission" date="2025-09" db="UniProtKB">
        <authorList>
            <consortium name="Ensembl"/>
        </authorList>
    </citation>
    <scope>IDENTIFICATION</scope>
    <source>
        <strain evidence="7">Guanapo</strain>
    </source>
</reference>
<evidence type="ECO:0000313" key="8">
    <source>
        <dbReference type="Proteomes" id="UP000242638"/>
    </source>
</evidence>
<reference evidence="7" key="2">
    <citation type="submission" date="2025-08" db="UniProtKB">
        <authorList>
            <consortium name="Ensembl"/>
        </authorList>
    </citation>
    <scope>IDENTIFICATION</scope>
    <source>
        <strain evidence="7">Guanapo</strain>
    </source>
</reference>